<evidence type="ECO:0000313" key="3">
    <source>
        <dbReference type="Proteomes" id="UP000466848"/>
    </source>
</evidence>
<dbReference type="KEGG" id="abut:Ami103574_08365"/>
<dbReference type="Gene3D" id="3.40.570.10">
    <property type="entry name" value="Extracellular Endonuclease, subunit A"/>
    <property type="match status" value="1"/>
</dbReference>
<evidence type="ECO:0000313" key="2">
    <source>
        <dbReference type="EMBL" id="QIB70724.1"/>
    </source>
</evidence>
<name>A0A858C0X4_9FIRM</name>
<keyword evidence="2" id="KW-0255">Endonuclease</keyword>
<keyword evidence="2" id="KW-0540">Nuclease</keyword>
<reference evidence="2 3" key="1">
    <citation type="submission" date="2020-02" db="EMBL/GenBank/DDBJ databases">
        <authorList>
            <person name="Kim Y.B."/>
            <person name="Roh S.W."/>
        </authorList>
    </citation>
    <scope>NUCLEOTIDE SEQUENCE [LARGE SCALE GENOMIC DNA]</scope>
    <source>
        <strain evidence="2 3">DSM 103574</strain>
    </source>
</reference>
<sequence length="309" mass="33884">MAAVLLIAVLLFSGCSQEVGQLASEELARIAAENSAQKTAEAAEPSREAGTIVAIDSIPAYSGEAYIAIGNNQPTFSEEELSRQAFEQYSPLDALGRCGTAYANIGTELMPSEKRGSIGQVKPTGWQTVKYDNVDGKYLYNRCHLIGYQLTAENANERNLITGTRYLNVKGMLPFENLVADYIKETGNHVLYRVTPVYDGDNLLASGVLMEGYSVEDRGDGVCFYVYAYNVQPGIQIDYASGYSKLIEDSDASDYLGQAEEAEIRGNSRSKVYHSPGQSAYGEMEESKYLVVFHSEEEALDAGYRKAKR</sequence>
<gene>
    <name evidence="2" type="ORF">Ami103574_08365</name>
</gene>
<protein>
    <submittedName>
        <fullName evidence="2">DNA/RNA non-specific endonuclease</fullName>
    </submittedName>
</protein>
<keyword evidence="2" id="KW-0378">Hydrolase</keyword>
<dbReference type="Proteomes" id="UP000466848">
    <property type="component" value="Chromosome"/>
</dbReference>
<dbReference type="AlphaFoldDB" id="A0A858C0X4"/>
<evidence type="ECO:0000259" key="1">
    <source>
        <dbReference type="Pfam" id="PF13930"/>
    </source>
</evidence>
<dbReference type="EMBL" id="CP048649">
    <property type="protein sequence ID" value="QIB70724.1"/>
    <property type="molecule type" value="Genomic_DNA"/>
</dbReference>
<feature type="domain" description="Type VII secretion system protein EssD-like" evidence="1">
    <location>
        <begin position="87"/>
        <end position="212"/>
    </location>
</feature>
<proteinExistence type="predicted"/>
<accession>A0A858C0X4</accession>
<organism evidence="2 3">
    <name type="scientific">Aminipila butyrica</name>
    <dbReference type="NCBI Taxonomy" id="433296"/>
    <lineage>
        <taxon>Bacteria</taxon>
        <taxon>Bacillati</taxon>
        <taxon>Bacillota</taxon>
        <taxon>Clostridia</taxon>
        <taxon>Peptostreptococcales</taxon>
        <taxon>Anaerovoracaceae</taxon>
        <taxon>Aminipila</taxon>
    </lineage>
</organism>
<dbReference type="InterPro" id="IPR044927">
    <property type="entry name" value="Endonuclea_NS_2"/>
</dbReference>
<keyword evidence="3" id="KW-1185">Reference proteome</keyword>
<dbReference type="Pfam" id="PF13930">
    <property type="entry name" value="Endonuclea_NS_2"/>
    <property type="match status" value="1"/>
</dbReference>
<dbReference type="GO" id="GO:0004519">
    <property type="term" value="F:endonuclease activity"/>
    <property type="evidence" value="ECO:0007669"/>
    <property type="project" value="UniProtKB-KW"/>
</dbReference>
<dbReference type="InterPro" id="IPR044929">
    <property type="entry name" value="DNA/RNA_non-sp_Endonuclease_sf"/>
</dbReference>